<dbReference type="Pfam" id="PF08030">
    <property type="entry name" value="NAD_binding_6"/>
    <property type="match status" value="1"/>
</dbReference>
<evidence type="ECO:0000256" key="9">
    <source>
        <dbReference type="ARBA" id="ARBA00022982"/>
    </source>
</evidence>
<evidence type="ECO:0000259" key="18">
    <source>
        <dbReference type="Pfam" id="PF08030"/>
    </source>
</evidence>
<feature type="transmembrane region" description="Helical" evidence="15">
    <location>
        <begin position="392"/>
        <end position="411"/>
    </location>
</feature>
<dbReference type="Pfam" id="PF08022">
    <property type="entry name" value="FAD_binding_8"/>
    <property type="match status" value="1"/>
</dbReference>
<keyword evidence="7" id="KW-0274">FAD</keyword>
<keyword evidence="6 15" id="KW-0812">Transmembrane</keyword>
<keyword evidence="5" id="KW-0285">Flavoprotein</keyword>
<evidence type="ECO:0000313" key="19">
    <source>
        <dbReference type="EMBL" id="SCW04622.1"/>
    </source>
</evidence>
<evidence type="ECO:0000256" key="13">
    <source>
        <dbReference type="ARBA" id="ARBA00023065"/>
    </source>
</evidence>
<evidence type="ECO:0000256" key="15">
    <source>
        <dbReference type="SAM" id="Phobius"/>
    </source>
</evidence>
<evidence type="ECO:0000256" key="8">
    <source>
        <dbReference type="ARBA" id="ARBA00022857"/>
    </source>
</evidence>
<evidence type="ECO:0000256" key="10">
    <source>
        <dbReference type="ARBA" id="ARBA00022989"/>
    </source>
</evidence>
<dbReference type="EMBL" id="LT598491">
    <property type="protein sequence ID" value="SCW04622.1"/>
    <property type="molecule type" value="Genomic_DNA"/>
</dbReference>
<feature type="transmembrane region" description="Helical" evidence="15">
    <location>
        <begin position="340"/>
        <end position="362"/>
    </location>
</feature>
<keyword evidence="13" id="KW-0406">Ion transport</keyword>
<feature type="domain" description="Ferric reductase NAD binding" evidence="18">
    <location>
        <begin position="527"/>
        <end position="656"/>
    </location>
</feature>
<evidence type="ECO:0000256" key="6">
    <source>
        <dbReference type="ARBA" id="ARBA00022692"/>
    </source>
</evidence>
<dbReference type="CDD" id="cd06186">
    <property type="entry name" value="NOX_Duox_like_FAD_NADP"/>
    <property type="match status" value="1"/>
</dbReference>
<evidence type="ECO:0000256" key="5">
    <source>
        <dbReference type="ARBA" id="ARBA00022630"/>
    </source>
</evidence>
<dbReference type="OMA" id="YNEDAHM"/>
<evidence type="ECO:0000313" key="20">
    <source>
        <dbReference type="Proteomes" id="UP000190831"/>
    </source>
</evidence>
<keyword evidence="20" id="KW-1185">Reference proteome</keyword>
<comment type="subcellular location">
    <subcellularLocation>
        <location evidence="2">Membrane</location>
        <topology evidence="2">Multi-pass membrane protein</topology>
    </subcellularLocation>
</comment>
<sequence length="677" mass="77980">MGLATIVRAVAASFHSEVIPASLQLMFTCASQTNRYSWLIDQYPAGNGSELSFYSYACDACVPSIQTSLNCFLNYSIEEPLIQAVSQYSRYCKAFTGSQISEEEYYSIWQNATGILRDVREIPANVTLTVPVILSDKDVRSTYEQFRYVYYNFVAAFNFSVLINVLVALFILFMFTMRFFNINNKMTRYIRSKLIVPPVFGVSHHSESNVLPKYRVILPTRGETLTLTVFIIVNIILAAYNYPLLNIREDSKYTFLLRCVANRTGGLSFGLIPLMIILAGRNSIIQQLTGMPYSSMIFYHKWVARAMTLYGFIHGTLWIIYALSDGLAAVFFYYLIDYGYWRWGMIIMLASVFLVVHSLYALKSFMYETFLVTHIVLAIIFLIGCLKHCADFGWLGWIYLAGICWIGERIMRLWRVYFLFGGYRNAYARIISLDDEIFKITIPDINFEKFKFFPGCYGYLYVHHRKWFWQSHPFTLMKATNNLEITIKAKQGFTKELFDLLPTEETTIPIRVALEGPYGHQAPIESYSELLIVSSGTGIPGPISYLAKAIEKPSSMKFVHFFWIVPHESYLAMVHDKLNELFCTSLDNRKTGFSVHFYVTRPRYPHPIQPLPSKISLHYEKPNVKMIINQCIEKTHGSMAVISCANPRLDDFVRCTVAEAIPSTNHRVDYYDELQVW</sequence>
<dbReference type="InterPro" id="IPR013121">
    <property type="entry name" value="Fe_red_NAD-bd_6"/>
</dbReference>
<evidence type="ECO:0000256" key="7">
    <source>
        <dbReference type="ARBA" id="ARBA00022827"/>
    </source>
</evidence>
<keyword evidence="9" id="KW-0249">Electron transport</keyword>
<dbReference type="GO" id="GO:0015677">
    <property type="term" value="P:copper ion import"/>
    <property type="evidence" value="ECO:0007669"/>
    <property type="project" value="TreeGrafter"/>
</dbReference>
<feature type="domain" description="FAD-binding 8" evidence="17">
    <location>
        <begin position="428"/>
        <end position="521"/>
    </location>
</feature>
<evidence type="ECO:0000256" key="3">
    <source>
        <dbReference type="ARBA" id="ARBA00022448"/>
    </source>
</evidence>
<accession>A0A1G4ML70</accession>
<evidence type="ECO:0000256" key="2">
    <source>
        <dbReference type="ARBA" id="ARBA00004141"/>
    </source>
</evidence>
<keyword evidence="8" id="KW-0521">NADP</keyword>
<dbReference type="InterPro" id="IPR013112">
    <property type="entry name" value="FAD-bd_8"/>
</dbReference>
<dbReference type="SUPFAM" id="SSF52343">
    <property type="entry name" value="Ferredoxin reductase-like, C-terminal NADP-linked domain"/>
    <property type="match status" value="1"/>
</dbReference>
<evidence type="ECO:0000256" key="4">
    <source>
        <dbReference type="ARBA" id="ARBA00022617"/>
    </source>
</evidence>
<keyword evidence="12" id="KW-0408">Iron</keyword>
<feature type="transmembrane region" description="Helical" evidence="15">
    <location>
        <begin position="148"/>
        <end position="175"/>
    </location>
</feature>
<dbReference type="GO" id="GO:0005886">
    <property type="term" value="C:plasma membrane"/>
    <property type="evidence" value="ECO:0007669"/>
    <property type="project" value="TreeGrafter"/>
</dbReference>
<dbReference type="PANTHER" id="PTHR32361">
    <property type="entry name" value="FERRIC/CUPRIC REDUCTASE TRANSMEMBRANE COMPONENT"/>
    <property type="match status" value="1"/>
</dbReference>
<dbReference type="InterPro" id="IPR051410">
    <property type="entry name" value="Ferric/Cupric_Reductase"/>
</dbReference>
<proteinExistence type="predicted"/>
<gene>
    <name evidence="19" type="ORF">LAFE_0H17612G</name>
</gene>
<keyword evidence="4" id="KW-0479">Metal-binding</keyword>
<keyword evidence="11" id="KW-0560">Oxidoreductase</keyword>
<dbReference type="AlphaFoldDB" id="A0A1G4ML70"/>
<keyword evidence="3" id="KW-0813">Transport</keyword>
<evidence type="ECO:0000256" key="12">
    <source>
        <dbReference type="ARBA" id="ARBA00023004"/>
    </source>
</evidence>
<dbReference type="OrthoDB" id="167398at2759"/>
<feature type="transmembrane region" description="Helical" evidence="15">
    <location>
        <begin position="369"/>
        <end position="386"/>
    </location>
</feature>
<dbReference type="InterPro" id="IPR013130">
    <property type="entry name" value="Fe3_Rdtase_TM_dom"/>
</dbReference>
<evidence type="ECO:0000256" key="14">
    <source>
        <dbReference type="ARBA" id="ARBA00023136"/>
    </source>
</evidence>
<evidence type="ECO:0000259" key="17">
    <source>
        <dbReference type="Pfam" id="PF08022"/>
    </source>
</evidence>
<feature type="transmembrane region" description="Helical" evidence="15">
    <location>
        <begin position="225"/>
        <end position="245"/>
    </location>
</feature>
<comment type="cofactor">
    <cofactor evidence="1">
        <name>FAD</name>
        <dbReference type="ChEBI" id="CHEBI:57692"/>
    </cofactor>
</comment>
<feature type="transmembrane region" description="Helical" evidence="15">
    <location>
        <begin position="306"/>
        <end position="334"/>
    </location>
</feature>
<feature type="domain" description="Ferric oxidoreductase" evidence="16">
    <location>
        <begin position="264"/>
        <end position="385"/>
    </location>
</feature>
<dbReference type="SFLD" id="SFLDS00052">
    <property type="entry name" value="Ferric_Reductase_Domain"/>
    <property type="match status" value="1"/>
</dbReference>
<protein>
    <submittedName>
        <fullName evidence="19">LAFE_0H17612g1_1</fullName>
    </submittedName>
</protein>
<evidence type="ECO:0000256" key="11">
    <source>
        <dbReference type="ARBA" id="ARBA00023002"/>
    </source>
</evidence>
<evidence type="ECO:0000259" key="16">
    <source>
        <dbReference type="Pfam" id="PF01794"/>
    </source>
</evidence>
<dbReference type="Gene3D" id="3.40.50.80">
    <property type="entry name" value="Nucleotide-binding domain of ferredoxin-NADP reductase (FNR) module"/>
    <property type="match status" value="1"/>
</dbReference>
<dbReference type="GO" id="GO:0006879">
    <property type="term" value="P:intracellular iron ion homeostasis"/>
    <property type="evidence" value="ECO:0007669"/>
    <property type="project" value="TreeGrafter"/>
</dbReference>
<dbReference type="SFLD" id="SFLDG01168">
    <property type="entry name" value="Ferric_reductase_subgroup_(FRE"/>
    <property type="match status" value="1"/>
</dbReference>
<dbReference type="Pfam" id="PF01794">
    <property type="entry name" value="Ferric_reduct"/>
    <property type="match status" value="1"/>
</dbReference>
<keyword evidence="4" id="KW-0349">Heme</keyword>
<feature type="transmembrane region" description="Helical" evidence="15">
    <location>
        <begin position="265"/>
        <end position="285"/>
    </location>
</feature>
<keyword evidence="14 15" id="KW-0472">Membrane</keyword>
<reference evidence="19 20" key="1">
    <citation type="submission" date="2016-03" db="EMBL/GenBank/DDBJ databases">
        <authorList>
            <person name="Devillers H."/>
        </authorList>
    </citation>
    <scope>NUCLEOTIDE SEQUENCE [LARGE SCALE GENOMIC DNA]</scope>
    <source>
        <strain evidence="19">CBS 6772</strain>
    </source>
</reference>
<dbReference type="InterPro" id="IPR039261">
    <property type="entry name" value="FNR_nucleotide-bd"/>
</dbReference>
<keyword evidence="10 15" id="KW-1133">Transmembrane helix</keyword>
<name>A0A1G4ML70_LACFM</name>
<dbReference type="PANTHER" id="PTHR32361:SF9">
    <property type="entry name" value="FERRIC REDUCTASE TRANSMEMBRANE COMPONENT 3-RELATED"/>
    <property type="match status" value="1"/>
</dbReference>
<evidence type="ECO:0000256" key="1">
    <source>
        <dbReference type="ARBA" id="ARBA00001974"/>
    </source>
</evidence>
<dbReference type="GO" id="GO:0006826">
    <property type="term" value="P:iron ion transport"/>
    <property type="evidence" value="ECO:0007669"/>
    <property type="project" value="TreeGrafter"/>
</dbReference>
<organism evidence="19 20">
    <name type="scientific">Lachancea fermentati</name>
    <name type="common">Zygosaccharomyces fermentati</name>
    <dbReference type="NCBI Taxonomy" id="4955"/>
    <lineage>
        <taxon>Eukaryota</taxon>
        <taxon>Fungi</taxon>
        <taxon>Dikarya</taxon>
        <taxon>Ascomycota</taxon>
        <taxon>Saccharomycotina</taxon>
        <taxon>Saccharomycetes</taxon>
        <taxon>Saccharomycetales</taxon>
        <taxon>Saccharomycetaceae</taxon>
        <taxon>Lachancea</taxon>
    </lineage>
</organism>
<dbReference type="GO" id="GO:0000293">
    <property type="term" value="F:ferric-chelate reductase activity"/>
    <property type="evidence" value="ECO:0007669"/>
    <property type="project" value="UniProtKB-ARBA"/>
</dbReference>
<dbReference type="Proteomes" id="UP000190831">
    <property type="component" value="Chromosome H"/>
</dbReference>